<accession>A0A383CL27</accession>
<keyword evidence="1" id="KW-0812">Transmembrane</keyword>
<dbReference type="EMBL" id="UINC01209447">
    <property type="protein sequence ID" value="SVE32465.1"/>
    <property type="molecule type" value="Genomic_DNA"/>
</dbReference>
<keyword evidence="1" id="KW-1133">Transmembrane helix</keyword>
<keyword evidence="1" id="KW-0472">Membrane</keyword>
<sequence>MFVGGWVDYAVNRYILFFSIIGFLTCMGVFSGCSDPDDSSTKNTNTIIGFWFSCEFGSSDGCIILDDDGYQFTDEGEIYDIEESTQGSEPECGQSPCFNGDKRSLTINRNLIGTYTYDGASITINLPAKSPNWQICDENVIWEISDDLFENQSSCLSFESSFVKRYKGEVTIN</sequence>
<gene>
    <name evidence="2" type="ORF">METZ01_LOCUS485319</name>
</gene>
<organism evidence="2">
    <name type="scientific">marine metagenome</name>
    <dbReference type="NCBI Taxonomy" id="408172"/>
    <lineage>
        <taxon>unclassified sequences</taxon>
        <taxon>metagenomes</taxon>
        <taxon>ecological metagenomes</taxon>
    </lineage>
</organism>
<reference evidence="2" key="1">
    <citation type="submission" date="2018-05" db="EMBL/GenBank/DDBJ databases">
        <authorList>
            <person name="Lanie J.A."/>
            <person name="Ng W.-L."/>
            <person name="Kazmierczak K.M."/>
            <person name="Andrzejewski T.M."/>
            <person name="Davidsen T.M."/>
            <person name="Wayne K.J."/>
            <person name="Tettelin H."/>
            <person name="Glass J.I."/>
            <person name="Rusch D."/>
            <person name="Podicherti R."/>
            <person name="Tsui H.-C.T."/>
            <person name="Winkler M.E."/>
        </authorList>
    </citation>
    <scope>NUCLEOTIDE SEQUENCE</scope>
</reference>
<proteinExistence type="predicted"/>
<dbReference type="AlphaFoldDB" id="A0A383CL27"/>
<evidence type="ECO:0000256" key="1">
    <source>
        <dbReference type="SAM" id="Phobius"/>
    </source>
</evidence>
<protein>
    <recommendedName>
        <fullName evidence="3">Lipocalin-like domain-containing protein</fullName>
    </recommendedName>
</protein>
<evidence type="ECO:0008006" key="3">
    <source>
        <dbReference type="Google" id="ProtNLM"/>
    </source>
</evidence>
<evidence type="ECO:0000313" key="2">
    <source>
        <dbReference type="EMBL" id="SVE32465.1"/>
    </source>
</evidence>
<feature type="transmembrane region" description="Helical" evidence="1">
    <location>
        <begin position="14"/>
        <end position="33"/>
    </location>
</feature>
<name>A0A383CL27_9ZZZZ</name>